<proteinExistence type="predicted"/>
<dbReference type="RefSeq" id="WP_255296618.1">
    <property type="nucleotide sequence ID" value="NZ_CAWLWS010000076.1"/>
</dbReference>
<organism evidence="2 3">
    <name type="scientific">Xenorhabdus szentirmaii DSM 16338</name>
    <dbReference type="NCBI Taxonomy" id="1427518"/>
    <lineage>
        <taxon>Bacteria</taxon>
        <taxon>Pseudomonadati</taxon>
        <taxon>Pseudomonadota</taxon>
        <taxon>Gammaproteobacteria</taxon>
        <taxon>Enterobacterales</taxon>
        <taxon>Morganellaceae</taxon>
        <taxon>Xenorhabdus</taxon>
    </lineage>
</organism>
<evidence type="ECO:0000313" key="3">
    <source>
        <dbReference type="Proteomes" id="UP000019202"/>
    </source>
</evidence>
<dbReference type="Proteomes" id="UP000019202">
    <property type="component" value="Unassembled WGS sequence"/>
</dbReference>
<name>W1IY33_9GAMM</name>
<feature type="compositionally biased region" description="Polar residues" evidence="1">
    <location>
        <begin position="18"/>
        <end position="31"/>
    </location>
</feature>
<evidence type="ECO:0000256" key="1">
    <source>
        <dbReference type="SAM" id="MobiDB-lite"/>
    </source>
</evidence>
<protein>
    <submittedName>
        <fullName evidence="2">Uncharacterized protein</fullName>
    </submittedName>
</protein>
<sequence>MGFVEGAGEKAGFFKPLSNGSMNERSQQSSAPGRGKNGVD</sequence>
<evidence type="ECO:0000313" key="2">
    <source>
        <dbReference type="EMBL" id="CDL82130.1"/>
    </source>
</evidence>
<accession>W1IY33</accession>
<dbReference type="AlphaFoldDB" id="W1IY33"/>
<dbReference type="GeneID" id="97127157"/>
<keyword evidence="3" id="KW-1185">Reference proteome</keyword>
<comment type="caution">
    <text evidence="2">The sequence shown here is derived from an EMBL/GenBank/DDBJ whole genome shotgun (WGS) entry which is preliminary data.</text>
</comment>
<dbReference type="EMBL" id="CBXF010000076">
    <property type="protein sequence ID" value="CDL82130.1"/>
    <property type="molecule type" value="Genomic_DNA"/>
</dbReference>
<reference evidence="2" key="1">
    <citation type="submission" date="2013-11" db="EMBL/GenBank/DDBJ databases">
        <title>Draft genome sequence and annotation of the entomopathogenic bacteria, Xenorhabdus cabanillasi strain JM26 and Xenorhabdus szentirmai strain DSM 16338.</title>
        <authorList>
            <person name="Gualtieri M."/>
            <person name="Ogier J.C."/>
            <person name="Pages S."/>
            <person name="Givaudan A."/>
            <person name="Gaudriault S."/>
        </authorList>
    </citation>
    <scope>NUCLEOTIDE SEQUENCE [LARGE SCALE GENOMIC DNA]</scope>
    <source>
        <strain evidence="2">DSM 16338</strain>
    </source>
</reference>
<feature type="region of interest" description="Disordered" evidence="1">
    <location>
        <begin position="1"/>
        <end position="40"/>
    </location>
</feature>
<gene>
    <name evidence="2" type="ORF">XSR1_190062</name>
</gene>